<name>A0A0A6Q1A2_CLOBU</name>
<evidence type="ECO:0000256" key="10">
    <source>
        <dbReference type="PROSITE-ProRule" id="PRU01049"/>
    </source>
</evidence>
<reference evidence="13" key="1">
    <citation type="submission" date="2018-07" db="EMBL/GenBank/DDBJ databases">
        <title>Complete genome sequence of Clostridium butyricum S-45-5 isolated from human feces.</title>
        <authorList>
            <person name="Chang Y.-H."/>
            <person name="Shin Y."/>
        </authorList>
    </citation>
    <scope>NUCLEOTIDE SEQUENCE [LARGE SCALE GENOMIC DNA]</scope>
    <source>
        <strain evidence="13">S-45-5</strain>
    </source>
</reference>
<dbReference type="OrthoDB" id="9805918at2"/>
<feature type="binding site" evidence="9">
    <location>
        <begin position="295"/>
        <end position="298"/>
    </location>
    <ligand>
        <name>GTP</name>
        <dbReference type="ChEBI" id="CHEBI:37565"/>
        <label>2</label>
    </ligand>
</feature>
<feature type="binding site" evidence="9">
    <location>
        <begin position="57"/>
        <end position="61"/>
    </location>
    <ligand>
        <name>GTP</name>
        <dbReference type="ChEBI" id="CHEBI:37565"/>
        <label>1</label>
    </ligand>
</feature>
<evidence type="ECO:0000256" key="7">
    <source>
        <dbReference type="ARBA" id="ARBA00032345"/>
    </source>
</evidence>
<keyword evidence="4 11" id="KW-0677">Repeat</keyword>
<dbReference type="HAMAP" id="MF_00195">
    <property type="entry name" value="GTPase_Der"/>
    <property type="match status" value="1"/>
</dbReference>
<evidence type="ECO:0000313" key="19">
    <source>
        <dbReference type="Proteomes" id="UP000515243"/>
    </source>
</evidence>
<dbReference type="FunFam" id="3.30.300.20:FF:000004">
    <property type="entry name" value="GTPase Der"/>
    <property type="match status" value="1"/>
</dbReference>
<dbReference type="SUPFAM" id="SSF52540">
    <property type="entry name" value="P-loop containing nucleoside triphosphate hydrolases"/>
    <property type="match status" value="2"/>
</dbReference>
<evidence type="ECO:0000256" key="11">
    <source>
        <dbReference type="RuleBase" id="RU004481"/>
    </source>
</evidence>
<dbReference type="NCBIfam" id="TIGR00231">
    <property type="entry name" value="small_GTP"/>
    <property type="match status" value="2"/>
</dbReference>
<dbReference type="Proteomes" id="UP000515243">
    <property type="component" value="Chromosome 1"/>
</dbReference>
<dbReference type="GO" id="GO:0005525">
    <property type="term" value="F:GTP binding"/>
    <property type="evidence" value="ECO:0007669"/>
    <property type="project" value="UniProtKB-UniRule"/>
</dbReference>
<feature type="binding site" evidence="9">
    <location>
        <begin position="10"/>
        <end position="17"/>
    </location>
    <ligand>
        <name>GTP</name>
        <dbReference type="ChEBI" id="CHEBI:37565"/>
        <label>1</label>
    </ligand>
</feature>
<dbReference type="InterPro" id="IPR031166">
    <property type="entry name" value="G_ENGA"/>
</dbReference>
<evidence type="ECO:0000256" key="8">
    <source>
        <dbReference type="ARBA" id="ARBA00053470"/>
    </source>
</evidence>
<dbReference type="Proteomes" id="UP000474042">
    <property type="component" value="Unassembled WGS sequence"/>
</dbReference>
<keyword evidence="3 9" id="KW-0690">Ribosome biogenesis</keyword>
<dbReference type="EMBL" id="CP040626">
    <property type="protein sequence ID" value="QMW90402.1"/>
    <property type="molecule type" value="Genomic_DNA"/>
</dbReference>
<dbReference type="Pfam" id="PF14714">
    <property type="entry name" value="KH_dom-like"/>
    <property type="match status" value="1"/>
</dbReference>
<evidence type="ECO:0000256" key="5">
    <source>
        <dbReference type="ARBA" id="ARBA00022741"/>
    </source>
</evidence>
<dbReference type="Gene3D" id="3.30.300.20">
    <property type="match status" value="1"/>
</dbReference>
<dbReference type="PANTHER" id="PTHR43834">
    <property type="entry name" value="GTPASE DER"/>
    <property type="match status" value="1"/>
</dbReference>
<evidence type="ECO:0000256" key="9">
    <source>
        <dbReference type="HAMAP-Rule" id="MF_00195"/>
    </source>
</evidence>
<dbReference type="PRINTS" id="PR00326">
    <property type="entry name" value="GTP1OBG"/>
</dbReference>
<evidence type="ECO:0000313" key="13">
    <source>
        <dbReference type="EMBL" id="AXB84251.1"/>
    </source>
</evidence>
<dbReference type="Pfam" id="PF01926">
    <property type="entry name" value="MMR_HSR1"/>
    <property type="match status" value="2"/>
</dbReference>
<dbReference type="Gene3D" id="3.40.50.300">
    <property type="entry name" value="P-loop containing nucleotide triphosphate hydrolases"/>
    <property type="match status" value="2"/>
</dbReference>
<proteinExistence type="inferred from homology"/>
<dbReference type="FunFam" id="3.40.50.300:FF:000040">
    <property type="entry name" value="GTPase Der"/>
    <property type="match status" value="1"/>
</dbReference>
<dbReference type="PANTHER" id="PTHR43834:SF6">
    <property type="entry name" value="GTPASE DER"/>
    <property type="match status" value="1"/>
</dbReference>
<dbReference type="CDD" id="cd01895">
    <property type="entry name" value="EngA2"/>
    <property type="match status" value="1"/>
</dbReference>
<dbReference type="KEGG" id="cbut:ATN24_07295"/>
<feature type="binding site" evidence="9">
    <location>
        <begin position="120"/>
        <end position="123"/>
    </location>
    <ligand>
        <name>GTP</name>
        <dbReference type="ChEBI" id="CHEBI:37565"/>
        <label>1</label>
    </ligand>
</feature>
<evidence type="ECO:0000313" key="14">
    <source>
        <dbReference type="EMBL" id="GEQ19618.1"/>
    </source>
</evidence>
<dbReference type="EMBL" id="WOFV02000003">
    <property type="protein sequence ID" value="NAS16631.1"/>
    <property type="molecule type" value="Genomic_DNA"/>
</dbReference>
<protein>
    <recommendedName>
        <fullName evidence="2 9">GTPase Der</fullName>
    </recommendedName>
    <alternativeName>
        <fullName evidence="7 9">GTP-binding protein EngA</fullName>
    </alternativeName>
</protein>
<evidence type="ECO:0000256" key="1">
    <source>
        <dbReference type="ARBA" id="ARBA00008279"/>
    </source>
</evidence>
<organism evidence="14 17">
    <name type="scientific">Clostridium butyricum</name>
    <dbReference type="NCBI Taxonomy" id="1492"/>
    <lineage>
        <taxon>Bacteria</taxon>
        <taxon>Bacillati</taxon>
        <taxon>Bacillota</taxon>
        <taxon>Clostridia</taxon>
        <taxon>Eubacteriales</taxon>
        <taxon>Clostridiaceae</taxon>
        <taxon>Clostridium</taxon>
    </lineage>
</organism>
<dbReference type="GO" id="GO:0043022">
    <property type="term" value="F:ribosome binding"/>
    <property type="evidence" value="ECO:0007669"/>
    <property type="project" value="TreeGrafter"/>
</dbReference>
<feature type="binding site" evidence="9">
    <location>
        <begin position="183"/>
        <end position="190"/>
    </location>
    <ligand>
        <name>GTP</name>
        <dbReference type="ChEBI" id="CHEBI:37565"/>
        <label>2</label>
    </ligand>
</feature>
<reference evidence="15 18" key="4">
    <citation type="submission" date="2020-01" db="EMBL/GenBank/DDBJ databases">
        <title>Genome sequence of a 1,3-propanediol producer, Clostridium butyricum S3.</title>
        <authorList>
            <person name="Zhou J."/>
        </authorList>
    </citation>
    <scope>NUCLEOTIDE SEQUENCE [LARGE SCALE GENOMIC DNA]</scope>
    <source>
        <strain evidence="15 18">S3</strain>
    </source>
</reference>
<comment type="function">
    <text evidence="8 9 11">GTPase that plays an essential role in the late steps of ribosome biogenesis.</text>
</comment>
<feature type="domain" description="EngA-type G" evidence="12">
    <location>
        <begin position="177"/>
        <end position="352"/>
    </location>
</feature>
<dbReference type="InterPro" id="IPR006073">
    <property type="entry name" value="GTP-bd"/>
</dbReference>
<dbReference type="RefSeq" id="WP_002579567.1">
    <property type="nucleotide sequence ID" value="NZ_AP019716.1"/>
</dbReference>
<feature type="binding site" evidence="9">
    <location>
        <begin position="230"/>
        <end position="234"/>
    </location>
    <ligand>
        <name>GTP</name>
        <dbReference type="ChEBI" id="CHEBI:37565"/>
        <label>2</label>
    </ligand>
</feature>
<keyword evidence="5 9" id="KW-0547">Nucleotide-binding</keyword>
<evidence type="ECO:0000256" key="3">
    <source>
        <dbReference type="ARBA" id="ARBA00022517"/>
    </source>
</evidence>
<dbReference type="InterPro" id="IPR032859">
    <property type="entry name" value="KH_dom-like"/>
</dbReference>
<dbReference type="Proteomes" id="UP000321089">
    <property type="component" value="Unassembled WGS sequence"/>
</dbReference>
<dbReference type="PIRSF" id="PIRSF006485">
    <property type="entry name" value="GTP-binding_EngA"/>
    <property type="match status" value="1"/>
</dbReference>
<evidence type="ECO:0000313" key="15">
    <source>
        <dbReference type="EMBL" id="NAS16631.1"/>
    </source>
</evidence>
<dbReference type="InterPro" id="IPR005225">
    <property type="entry name" value="Small_GTP-bd"/>
</dbReference>
<dbReference type="CDD" id="cd01894">
    <property type="entry name" value="EngA1"/>
    <property type="match status" value="1"/>
</dbReference>
<dbReference type="InterPro" id="IPR015946">
    <property type="entry name" value="KH_dom-like_a/b"/>
</dbReference>
<evidence type="ECO:0000256" key="4">
    <source>
        <dbReference type="ARBA" id="ARBA00022737"/>
    </source>
</evidence>
<evidence type="ECO:0000313" key="17">
    <source>
        <dbReference type="Proteomes" id="UP000321089"/>
    </source>
</evidence>
<keyword evidence="6 9" id="KW-0342">GTP-binding</keyword>
<evidence type="ECO:0000256" key="2">
    <source>
        <dbReference type="ARBA" id="ARBA00020953"/>
    </source>
</evidence>
<dbReference type="EMBL" id="CP030775">
    <property type="protein sequence ID" value="AXB84251.1"/>
    <property type="molecule type" value="Genomic_DNA"/>
</dbReference>
<dbReference type="EMBL" id="BKBC01000001">
    <property type="protein sequence ID" value="GEQ19618.1"/>
    <property type="molecule type" value="Genomic_DNA"/>
</dbReference>
<dbReference type="NCBIfam" id="TIGR03594">
    <property type="entry name" value="GTPase_EngA"/>
    <property type="match status" value="1"/>
</dbReference>
<dbReference type="GO" id="GO:0042254">
    <property type="term" value="P:ribosome biogenesis"/>
    <property type="evidence" value="ECO:0007669"/>
    <property type="project" value="UniProtKB-KW"/>
</dbReference>
<dbReference type="InterPro" id="IPR016484">
    <property type="entry name" value="GTPase_Der"/>
</dbReference>
<evidence type="ECO:0000256" key="6">
    <source>
        <dbReference type="ARBA" id="ARBA00023134"/>
    </source>
</evidence>
<accession>A0A0A6Q1A2</accession>
<sequence length="438" mass="49857">MAKPIVAMVGRPNVGKSTLFNRLAGKRISIVQDTPGVTRDRVYAEAEWLTHTFTMIDTGGIEPERNDIIVQQMRRQANIAIETADVIVFIVDGKEGLTAADHEVATMLRKSKKPVVLVVNKVDSLKEEDNAWEFYNLGIGDPITISASQGLGLGDMLDRVVENFDSSIYEQDEDEYIRIAMIGKPNVGKSSLINKLLGEDRVIVSEVAGTTRDAIDSELETEEGKFILIDTAGLRRKSKVKEEIERYSVVRTYAAIERSDVCILMIDAQEGITEQDEKIIGYAHEMRKAIMIIVNKWDLVEKDDKTLDNFKRDLQGKLKFINYAEYLFISALTGQRTHKVLQMARKCYDNYNKRVSTGILNDVISKAVLMKEPPVVGLKRMKIYYATQVATRPPKFVFFVNDSEARHFSYERYIENQLRDSFDFKGTGIQIEYRQRKE</sequence>
<dbReference type="FunFam" id="3.40.50.300:FF:000057">
    <property type="entry name" value="GTPase Der"/>
    <property type="match status" value="1"/>
</dbReference>
<evidence type="ECO:0000259" key="12">
    <source>
        <dbReference type="PROSITE" id="PS51712"/>
    </source>
</evidence>
<evidence type="ECO:0000313" key="16">
    <source>
        <dbReference type="EMBL" id="QMW90402.1"/>
    </source>
</evidence>
<reference evidence="14 17" key="3">
    <citation type="submission" date="2019-07" db="EMBL/GenBank/DDBJ databases">
        <title>Whole genome shotgun sequence of Clostridium butyricum NBRC 3858.</title>
        <authorList>
            <person name="Hosoyama A."/>
            <person name="Uohara A."/>
            <person name="Ohji S."/>
            <person name="Ichikawa N."/>
        </authorList>
    </citation>
    <scope>NUCLEOTIDE SEQUENCE [LARGE SCALE GENOMIC DNA]</scope>
    <source>
        <strain evidence="14 17">NBRC 3858</strain>
    </source>
</reference>
<comment type="similarity">
    <text evidence="1 9 10 11">Belongs to the TRAFAC class TrmE-Era-EngA-EngB-Septin-like GTPase superfamily. EngA (Der) GTPase family.</text>
</comment>
<evidence type="ECO:0000313" key="18">
    <source>
        <dbReference type="Proteomes" id="UP000474042"/>
    </source>
</evidence>
<feature type="domain" description="EngA-type G" evidence="12">
    <location>
        <begin position="4"/>
        <end position="168"/>
    </location>
</feature>
<dbReference type="PROSITE" id="PS51712">
    <property type="entry name" value="G_ENGA"/>
    <property type="match status" value="2"/>
</dbReference>
<gene>
    <name evidence="9 14" type="primary">der</name>
    <name evidence="14" type="ORF">CBU02nite_01240</name>
    <name evidence="13" type="ORF">DRB99_04570</name>
    <name evidence="16" type="ORF">FF104_05385</name>
    <name evidence="15" type="ORF">GND98_001760</name>
</gene>
<comment type="subunit">
    <text evidence="9">Associates with the 50S ribosomal subunit.</text>
</comment>
<dbReference type="InterPro" id="IPR027417">
    <property type="entry name" value="P-loop_NTPase"/>
</dbReference>
<dbReference type="GeneID" id="92943575"/>
<reference evidence="16 19" key="2">
    <citation type="submission" date="2019-05" db="EMBL/GenBank/DDBJ databases">
        <authorList>
            <person name="Schori C."/>
            <person name="Ahrens C."/>
        </authorList>
    </citation>
    <scope>NUCLEOTIDE SEQUENCE [LARGE SCALE GENOMIC DNA]</scope>
    <source>
        <strain evidence="16 19">DSM 10702</strain>
    </source>
</reference>
<dbReference type="AlphaFoldDB" id="A0A0A6Q1A2"/>